<name>A0A5N5TLT3_9CRUS</name>
<evidence type="ECO:0000256" key="1">
    <source>
        <dbReference type="SAM" id="SignalP"/>
    </source>
</evidence>
<comment type="caution">
    <text evidence="2">The sequence shown here is derived from an EMBL/GenBank/DDBJ whole genome shotgun (WGS) entry which is preliminary data.</text>
</comment>
<evidence type="ECO:0000313" key="3">
    <source>
        <dbReference type="Proteomes" id="UP000326759"/>
    </source>
</evidence>
<protein>
    <submittedName>
        <fullName evidence="2">Uncharacterized protein</fullName>
    </submittedName>
</protein>
<sequence length="70" mass="7497">MISIKFLIPQMIAALLLVVAFVVQASPSFYRGGFGGSYGGYEGYRGGYGGYGSNERYGGYGSYEKGGKFQ</sequence>
<dbReference type="Proteomes" id="UP000326759">
    <property type="component" value="Unassembled WGS sequence"/>
</dbReference>
<evidence type="ECO:0000313" key="2">
    <source>
        <dbReference type="EMBL" id="KAB7507133.1"/>
    </source>
</evidence>
<proteinExistence type="predicted"/>
<gene>
    <name evidence="2" type="ORF">Anas_01469</name>
</gene>
<dbReference type="AlphaFoldDB" id="A0A5N5TLT3"/>
<accession>A0A5N5TLT3</accession>
<reference evidence="2 3" key="1">
    <citation type="journal article" date="2019" name="PLoS Biol.">
        <title>Sex chromosomes control vertical transmission of feminizing Wolbachia symbionts in an isopod.</title>
        <authorList>
            <person name="Becking T."/>
            <person name="Chebbi M.A."/>
            <person name="Giraud I."/>
            <person name="Moumen B."/>
            <person name="Laverre T."/>
            <person name="Caubet Y."/>
            <person name="Peccoud J."/>
            <person name="Gilbert C."/>
            <person name="Cordaux R."/>
        </authorList>
    </citation>
    <scope>NUCLEOTIDE SEQUENCE [LARGE SCALE GENOMIC DNA]</scope>
    <source>
        <strain evidence="2">ANa2</strain>
        <tissue evidence="2">Whole body excluding digestive tract and cuticle</tissue>
    </source>
</reference>
<feature type="signal peptide" evidence="1">
    <location>
        <begin position="1"/>
        <end position="25"/>
    </location>
</feature>
<keyword evidence="1" id="KW-0732">Signal</keyword>
<organism evidence="2 3">
    <name type="scientific">Armadillidium nasatum</name>
    <dbReference type="NCBI Taxonomy" id="96803"/>
    <lineage>
        <taxon>Eukaryota</taxon>
        <taxon>Metazoa</taxon>
        <taxon>Ecdysozoa</taxon>
        <taxon>Arthropoda</taxon>
        <taxon>Crustacea</taxon>
        <taxon>Multicrustacea</taxon>
        <taxon>Malacostraca</taxon>
        <taxon>Eumalacostraca</taxon>
        <taxon>Peracarida</taxon>
        <taxon>Isopoda</taxon>
        <taxon>Oniscidea</taxon>
        <taxon>Crinocheta</taxon>
        <taxon>Armadillidiidae</taxon>
        <taxon>Armadillidium</taxon>
    </lineage>
</organism>
<keyword evidence="3" id="KW-1185">Reference proteome</keyword>
<dbReference type="EMBL" id="SEYY01000482">
    <property type="protein sequence ID" value="KAB7507133.1"/>
    <property type="molecule type" value="Genomic_DNA"/>
</dbReference>
<feature type="chain" id="PRO_5024341124" evidence="1">
    <location>
        <begin position="26"/>
        <end position="70"/>
    </location>
</feature>